<evidence type="ECO:0000256" key="9">
    <source>
        <dbReference type="ARBA" id="ARBA00022777"/>
    </source>
</evidence>
<evidence type="ECO:0000256" key="3">
    <source>
        <dbReference type="ARBA" id="ARBA00022475"/>
    </source>
</evidence>
<dbReference type="GO" id="GO:0005886">
    <property type="term" value="C:plasma membrane"/>
    <property type="evidence" value="ECO:0007669"/>
    <property type="project" value="UniProtKB-SubCell"/>
</dbReference>
<dbReference type="FunFam" id="3.30.565.10:FF:000006">
    <property type="entry name" value="Sensor histidine kinase WalK"/>
    <property type="match status" value="1"/>
</dbReference>
<dbReference type="RefSeq" id="WP_115228131.1">
    <property type="nucleotide sequence ID" value="NZ_CAWOLO010000022.1"/>
</dbReference>
<dbReference type="SUPFAM" id="SSF55874">
    <property type="entry name" value="ATPase domain of HSP90 chaperone/DNA topoisomerase II/histidine kinase"/>
    <property type="match status" value="1"/>
</dbReference>
<evidence type="ECO:0000313" key="18">
    <source>
        <dbReference type="EMBL" id="STQ91944.1"/>
    </source>
</evidence>
<dbReference type="InterPro" id="IPR006290">
    <property type="entry name" value="CztS_silS_copS"/>
</dbReference>
<dbReference type="CDD" id="cd00075">
    <property type="entry name" value="HATPase"/>
    <property type="match status" value="1"/>
</dbReference>
<dbReference type="InterPro" id="IPR036097">
    <property type="entry name" value="HisK_dim/P_sf"/>
</dbReference>
<dbReference type="Gene3D" id="1.10.287.130">
    <property type="match status" value="1"/>
</dbReference>
<dbReference type="PANTHER" id="PTHR45436">
    <property type="entry name" value="SENSOR HISTIDINE KINASE YKOH"/>
    <property type="match status" value="1"/>
</dbReference>
<evidence type="ECO:0000259" key="17">
    <source>
        <dbReference type="PROSITE" id="PS50885"/>
    </source>
</evidence>
<dbReference type="PANTHER" id="PTHR45436:SF15">
    <property type="entry name" value="SENSOR HISTIDINE KINASE CUSS"/>
    <property type="match status" value="1"/>
</dbReference>
<keyword evidence="10 14" id="KW-0067">ATP-binding</keyword>
<reference evidence="18 20" key="1">
    <citation type="submission" date="2018-06" db="EMBL/GenBank/DDBJ databases">
        <authorList>
            <consortium name="Pathogen Informatics"/>
            <person name="Doyle S."/>
        </authorList>
    </citation>
    <scope>NUCLEOTIDE SEQUENCE [LARGE SCALE GENOMIC DNA]</scope>
    <source>
        <strain evidence="18 20">NCTC11159</strain>
    </source>
</reference>
<dbReference type="InterPro" id="IPR050428">
    <property type="entry name" value="TCS_sensor_his_kinase"/>
</dbReference>
<evidence type="ECO:0000256" key="5">
    <source>
        <dbReference type="ARBA" id="ARBA00022553"/>
    </source>
</evidence>
<evidence type="ECO:0000256" key="11">
    <source>
        <dbReference type="ARBA" id="ARBA00022989"/>
    </source>
</evidence>
<dbReference type="Proteomes" id="UP000295794">
    <property type="component" value="Unassembled WGS sequence"/>
</dbReference>
<dbReference type="OrthoDB" id="9786919at2"/>
<reference evidence="19 21" key="2">
    <citation type="submission" date="2019-03" db="EMBL/GenBank/DDBJ databases">
        <title>Genomic Encyclopedia of Type Strains, Phase IV (KMG-IV): sequencing the most valuable type-strain genomes for metagenomic binning, comparative biology and taxonomic classification.</title>
        <authorList>
            <person name="Goeker M."/>
        </authorList>
    </citation>
    <scope>NUCLEOTIDE SEQUENCE [LARGE SCALE GENOMIC DNA]</scope>
    <source>
        <strain evidence="19 21">DSM 3764</strain>
    </source>
</reference>
<comment type="catalytic activity">
    <reaction evidence="1 14">
        <text>ATP + protein L-histidine = ADP + protein N-phospho-L-histidine.</text>
        <dbReference type="EC" id="2.7.13.3"/>
    </reaction>
</comment>
<dbReference type="EMBL" id="SMBT01000022">
    <property type="protein sequence ID" value="TCU81412.1"/>
    <property type="molecule type" value="Genomic_DNA"/>
</dbReference>
<dbReference type="InterPro" id="IPR005467">
    <property type="entry name" value="His_kinase_dom"/>
</dbReference>
<evidence type="ECO:0000256" key="8">
    <source>
        <dbReference type="ARBA" id="ARBA00022741"/>
    </source>
</evidence>
<dbReference type="Pfam" id="PF00672">
    <property type="entry name" value="HAMP"/>
    <property type="match status" value="1"/>
</dbReference>
<keyword evidence="13 14" id="KW-0472">Membrane</keyword>
<evidence type="ECO:0000259" key="16">
    <source>
        <dbReference type="PROSITE" id="PS50109"/>
    </source>
</evidence>
<sequence>MKVPKSLAWRVGGMVGIFCAILVFLIAIGTDHLLRLALDKRAKTELIGKMEVLQQVLNANTSADESKLSAQLVGHPYLHWALVSDSTVLKSSDPFAREQALAQALAQFKWAAGVFTRKNNLGDPILLGIQAHPTQAQWLLVFLERESDQKLLLLFRQSQALALPFAVLFIALGSWLVAKRALQPLQTFNALVSSVTAASLHARLGIEAVPSELQELAISFNGMLQRLENSVERLSQFSADLAHEMRTPLSNVLGDIQVNLSKTREVADYQRVLASAEEELLRLNRLINDLLFLANAEQAEQALNLEEIDLKPLIEMLFDFFDALAESKNIQLILSGSGQLLADKSMLQRALSNLLSNAIRHADLASIITVAIEQDQQALDIAITNRGEIIPPEHHAHLFERFYRVDPARSRNDGGSGLGLAIISSIMKLHHGDVEVRSSSNTTTFRLRFKDTPR</sequence>
<keyword evidence="7 14" id="KW-0812">Transmembrane</keyword>
<feature type="transmembrane region" description="Helical" evidence="14">
    <location>
        <begin position="12"/>
        <end position="34"/>
    </location>
</feature>
<dbReference type="NCBIfam" id="TIGR01386">
    <property type="entry name" value="cztS_silS_copS"/>
    <property type="match status" value="1"/>
</dbReference>
<keyword evidence="6 14" id="KW-0808">Transferase</keyword>
<keyword evidence="4 14" id="KW-0997">Cell inner membrane</keyword>
<feature type="coiled-coil region" evidence="15">
    <location>
        <begin position="259"/>
        <end position="286"/>
    </location>
</feature>
<evidence type="ECO:0000313" key="20">
    <source>
        <dbReference type="Proteomes" id="UP000255108"/>
    </source>
</evidence>
<evidence type="ECO:0000256" key="1">
    <source>
        <dbReference type="ARBA" id="ARBA00000085"/>
    </source>
</evidence>
<dbReference type="GO" id="GO:0005524">
    <property type="term" value="F:ATP binding"/>
    <property type="evidence" value="ECO:0007669"/>
    <property type="project" value="UniProtKB-KW"/>
</dbReference>
<gene>
    <name evidence="18" type="primary">cusS</name>
    <name evidence="19" type="ORF">EV682_12250</name>
    <name evidence="18" type="ORF">NCTC11159_03027</name>
</gene>
<evidence type="ECO:0000256" key="13">
    <source>
        <dbReference type="ARBA" id="ARBA00023136"/>
    </source>
</evidence>
<dbReference type="AlphaFoldDB" id="A0A377Q9J0"/>
<dbReference type="EMBL" id="UGHR01000001">
    <property type="protein sequence ID" value="STQ91944.1"/>
    <property type="molecule type" value="Genomic_DNA"/>
</dbReference>
<keyword evidence="11 14" id="KW-1133">Transmembrane helix</keyword>
<comment type="function">
    <text evidence="14">Member of a two-component regulatory system.</text>
</comment>
<dbReference type="SUPFAM" id="SSF47384">
    <property type="entry name" value="Homodimeric domain of signal transducing histidine kinase"/>
    <property type="match status" value="1"/>
</dbReference>
<name>A0A377Q9J0_9NEIS</name>
<evidence type="ECO:0000256" key="2">
    <source>
        <dbReference type="ARBA" id="ARBA00004429"/>
    </source>
</evidence>
<dbReference type="SMART" id="SM00304">
    <property type="entry name" value="HAMP"/>
    <property type="match status" value="1"/>
</dbReference>
<evidence type="ECO:0000313" key="21">
    <source>
        <dbReference type="Proteomes" id="UP000295794"/>
    </source>
</evidence>
<dbReference type="SMART" id="SM00387">
    <property type="entry name" value="HATPase_c"/>
    <property type="match status" value="1"/>
</dbReference>
<dbReference type="InterPro" id="IPR004358">
    <property type="entry name" value="Sig_transdc_His_kin-like_C"/>
</dbReference>
<evidence type="ECO:0000256" key="15">
    <source>
        <dbReference type="SAM" id="Coils"/>
    </source>
</evidence>
<keyword evidence="8 14" id="KW-0547">Nucleotide-binding</keyword>
<evidence type="ECO:0000313" key="19">
    <source>
        <dbReference type="EMBL" id="TCU81412.1"/>
    </source>
</evidence>
<keyword evidence="5" id="KW-0597">Phosphoprotein</keyword>
<dbReference type="InterPro" id="IPR003594">
    <property type="entry name" value="HATPase_dom"/>
</dbReference>
<feature type="domain" description="Histidine kinase" evidence="16">
    <location>
        <begin position="240"/>
        <end position="453"/>
    </location>
</feature>
<keyword evidence="9 14" id="KW-0418">Kinase</keyword>
<dbReference type="Pfam" id="PF02518">
    <property type="entry name" value="HATPase_c"/>
    <property type="match status" value="1"/>
</dbReference>
<organism evidence="18 20">
    <name type="scientific">Iodobacter fluviatilis</name>
    <dbReference type="NCBI Taxonomy" id="537"/>
    <lineage>
        <taxon>Bacteria</taxon>
        <taxon>Pseudomonadati</taxon>
        <taxon>Pseudomonadota</taxon>
        <taxon>Betaproteobacteria</taxon>
        <taxon>Neisseriales</taxon>
        <taxon>Chitinibacteraceae</taxon>
        <taxon>Iodobacter</taxon>
    </lineage>
</organism>
<proteinExistence type="predicted"/>
<evidence type="ECO:0000256" key="14">
    <source>
        <dbReference type="RuleBase" id="RU364088"/>
    </source>
</evidence>
<dbReference type="Pfam" id="PF00512">
    <property type="entry name" value="HisKA"/>
    <property type="match status" value="1"/>
</dbReference>
<evidence type="ECO:0000256" key="7">
    <source>
        <dbReference type="ARBA" id="ARBA00022692"/>
    </source>
</evidence>
<keyword evidence="15" id="KW-0175">Coiled coil</keyword>
<dbReference type="CDD" id="cd00082">
    <property type="entry name" value="HisKA"/>
    <property type="match status" value="1"/>
</dbReference>
<evidence type="ECO:0000256" key="4">
    <source>
        <dbReference type="ARBA" id="ARBA00022519"/>
    </source>
</evidence>
<dbReference type="PRINTS" id="PR00344">
    <property type="entry name" value="BCTRLSENSOR"/>
</dbReference>
<evidence type="ECO:0000256" key="12">
    <source>
        <dbReference type="ARBA" id="ARBA00023012"/>
    </source>
</evidence>
<keyword evidence="21" id="KW-1185">Reference proteome</keyword>
<dbReference type="Gene3D" id="3.30.565.10">
    <property type="entry name" value="Histidine kinase-like ATPase, C-terminal domain"/>
    <property type="match status" value="1"/>
</dbReference>
<dbReference type="EC" id="2.7.13.3" evidence="14"/>
<accession>A0A377Q9J0</accession>
<evidence type="ECO:0000256" key="6">
    <source>
        <dbReference type="ARBA" id="ARBA00022679"/>
    </source>
</evidence>
<comment type="subcellular location">
    <subcellularLocation>
        <location evidence="2">Cell inner membrane</location>
        <topology evidence="2">Multi-pass membrane protein</topology>
    </subcellularLocation>
</comment>
<protein>
    <recommendedName>
        <fullName evidence="14">Sensor protein</fullName>
        <ecNumber evidence="14">2.7.13.3</ecNumber>
    </recommendedName>
</protein>
<dbReference type="PROSITE" id="PS50885">
    <property type="entry name" value="HAMP"/>
    <property type="match status" value="1"/>
</dbReference>
<feature type="domain" description="HAMP" evidence="17">
    <location>
        <begin position="179"/>
        <end position="232"/>
    </location>
</feature>
<keyword evidence="12 14" id="KW-0902">Two-component regulatory system</keyword>
<dbReference type="SMART" id="SM00388">
    <property type="entry name" value="HisKA"/>
    <property type="match status" value="1"/>
</dbReference>
<keyword evidence="3 14" id="KW-1003">Cell membrane</keyword>
<dbReference type="PROSITE" id="PS50109">
    <property type="entry name" value="HIS_KIN"/>
    <property type="match status" value="1"/>
</dbReference>
<dbReference type="InterPro" id="IPR003660">
    <property type="entry name" value="HAMP_dom"/>
</dbReference>
<dbReference type="GO" id="GO:0000155">
    <property type="term" value="F:phosphorelay sensor kinase activity"/>
    <property type="evidence" value="ECO:0007669"/>
    <property type="project" value="InterPro"/>
</dbReference>
<dbReference type="Proteomes" id="UP000255108">
    <property type="component" value="Unassembled WGS sequence"/>
</dbReference>
<dbReference type="InterPro" id="IPR036890">
    <property type="entry name" value="HATPase_C_sf"/>
</dbReference>
<dbReference type="InterPro" id="IPR003661">
    <property type="entry name" value="HisK_dim/P_dom"/>
</dbReference>
<evidence type="ECO:0000256" key="10">
    <source>
        <dbReference type="ARBA" id="ARBA00022840"/>
    </source>
</evidence>